<accession>A0A3P6RL68</accession>
<dbReference type="EMBL" id="UYRV01007529">
    <property type="protein sequence ID" value="VDK54715.1"/>
    <property type="molecule type" value="Genomic_DNA"/>
</dbReference>
<gene>
    <name evidence="7" type="ORF">CGOC_LOCUS3086</name>
</gene>
<proteinExistence type="predicted"/>
<comment type="subcellular location">
    <subcellularLocation>
        <location evidence="1">Membrane</location>
    </subcellularLocation>
</comment>
<dbReference type="PANTHER" id="PTHR46273:SF2">
    <property type="entry name" value="G-PROTEIN COUPLED RECEPTORS FAMILY 1 PROFILE DOMAIN-CONTAINING PROTEIN"/>
    <property type="match status" value="1"/>
</dbReference>
<name>A0A3P6RL68_CYLGO</name>
<keyword evidence="8" id="KW-1185">Reference proteome</keyword>
<feature type="transmembrane region" description="Helical" evidence="5">
    <location>
        <begin position="102"/>
        <end position="128"/>
    </location>
</feature>
<feature type="domain" description="G-protein coupled receptors family 1 profile" evidence="6">
    <location>
        <begin position="1"/>
        <end position="125"/>
    </location>
</feature>
<evidence type="ECO:0000256" key="3">
    <source>
        <dbReference type="ARBA" id="ARBA00022989"/>
    </source>
</evidence>
<dbReference type="InterPro" id="IPR053219">
    <property type="entry name" value="GPCR_Dmsr-1"/>
</dbReference>
<dbReference type="PANTHER" id="PTHR46273">
    <property type="entry name" value="MYOSUPPRESSIN RECEPTOR 1, ISOFORM B-RELATED"/>
    <property type="match status" value="1"/>
</dbReference>
<dbReference type="Proteomes" id="UP000271889">
    <property type="component" value="Unassembled WGS sequence"/>
</dbReference>
<feature type="transmembrane region" description="Helical" evidence="5">
    <location>
        <begin position="67"/>
        <end position="96"/>
    </location>
</feature>
<dbReference type="OrthoDB" id="5864054at2759"/>
<feature type="transmembrane region" description="Helical" evidence="5">
    <location>
        <begin position="6"/>
        <end position="26"/>
    </location>
</feature>
<reference evidence="7 8" key="1">
    <citation type="submission" date="2018-11" db="EMBL/GenBank/DDBJ databases">
        <authorList>
            <consortium name="Pathogen Informatics"/>
        </authorList>
    </citation>
    <scope>NUCLEOTIDE SEQUENCE [LARGE SCALE GENOMIC DNA]</scope>
</reference>
<dbReference type="PROSITE" id="PS50262">
    <property type="entry name" value="G_PROTEIN_RECEP_F1_2"/>
    <property type="match status" value="1"/>
</dbReference>
<dbReference type="GO" id="GO:0008528">
    <property type="term" value="F:G protein-coupled peptide receptor activity"/>
    <property type="evidence" value="ECO:0007669"/>
    <property type="project" value="InterPro"/>
</dbReference>
<dbReference type="AlphaFoldDB" id="A0A3P6RL68"/>
<dbReference type="Pfam" id="PF10324">
    <property type="entry name" value="7TM_GPCR_Srw"/>
    <property type="match status" value="1"/>
</dbReference>
<sequence length="147" mass="16738">MNIWVIGIVFKVIPCILLMILSFGLVDKIRQAERHRRKLTNVSLNNPNSIDGTSHPKKKSYRSDRTTTVLVVILIVFLITELPQGVISILCAVYTADVHKYLYFNLGDILDLLSLMNSSVNFVLYCIMSSRYRQTFWMVVLPASAQS</sequence>
<protein>
    <recommendedName>
        <fullName evidence="6">G-protein coupled receptors family 1 profile domain-containing protein</fullName>
    </recommendedName>
</protein>
<evidence type="ECO:0000256" key="4">
    <source>
        <dbReference type="ARBA" id="ARBA00023136"/>
    </source>
</evidence>
<evidence type="ECO:0000313" key="8">
    <source>
        <dbReference type="Proteomes" id="UP000271889"/>
    </source>
</evidence>
<evidence type="ECO:0000256" key="5">
    <source>
        <dbReference type="SAM" id="Phobius"/>
    </source>
</evidence>
<keyword evidence="4 5" id="KW-0472">Membrane</keyword>
<keyword evidence="2 5" id="KW-0812">Transmembrane</keyword>
<evidence type="ECO:0000313" key="7">
    <source>
        <dbReference type="EMBL" id="VDK54715.1"/>
    </source>
</evidence>
<dbReference type="SUPFAM" id="SSF81321">
    <property type="entry name" value="Family A G protein-coupled receptor-like"/>
    <property type="match status" value="1"/>
</dbReference>
<evidence type="ECO:0000256" key="2">
    <source>
        <dbReference type="ARBA" id="ARBA00022692"/>
    </source>
</evidence>
<dbReference type="Gene3D" id="1.20.1070.10">
    <property type="entry name" value="Rhodopsin 7-helix transmembrane proteins"/>
    <property type="match status" value="1"/>
</dbReference>
<dbReference type="InterPro" id="IPR017452">
    <property type="entry name" value="GPCR_Rhodpsn_7TM"/>
</dbReference>
<organism evidence="7 8">
    <name type="scientific">Cylicostephanus goldi</name>
    <name type="common">Nematode worm</name>
    <dbReference type="NCBI Taxonomy" id="71465"/>
    <lineage>
        <taxon>Eukaryota</taxon>
        <taxon>Metazoa</taxon>
        <taxon>Ecdysozoa</taxon>
        <taxon>Nematoda</taxon>
        <taxon>Chromadorea</taxon>
        <taxon>Rhabditida</taxon>
        <taxon>Rhabditina</taxon>
        <taxon>Rhabditomorpha</taxon>
        <taxon>Strongyloidea</taxon>
        <taxon>Strongylidae</taxon>
        <taxon>Cylicostephanus</taxon>
    </lineage>
</organism>
<evidence type="ECO:0000256" key="1">
    <source>
        <dbReference type="ARBA" id="ARBA00004370"/>
    </source>
</evidence>
<evidence type="ECO:0000259" key="6">
    <source>
        <dbReference type="PROSITE" id="PS50262"/>
    </source>
</evidence>
<dbReference type="InterPro" id="IPR019427">
    <property type="entry name" value="7TM_GPCR_serpentine_rcpt_Srw"/>
</dbReference>
<dbReference type="GO" id="GO:0005886">
    <property type="term" value="C:plasma membrane"/>
    <property type="evidence" value="ECO:0007669"/>
    <property type="project" value="TreeGrafter"/>
</dbReference>
<keyword evidence="3 5" id="KW-1133">Transmembrane helix</keyword>